<evidence type="ECO:0000313" key="3">
    <source>
        <dbReference type="Proteomes" id="UP000805614"/>
    </source>
</evidence>
<evidence type="ECO:0000313" key="2">
    <source>
        <dbReference type="EMBL" id="MBC6471062.1"/>
    </source>
</evidence>
<evidence type="ECO:0000259" key="1">
    <source>
        <dbReference type="Pfam" id="PF04149"/>
    </source>
</evidence>
<dbReference type="Pfam" id="PF04149">
    <property type="entry name" value="DUF397"/>
    <property type="match status" value="1"/>
</dbReference>
<reference evidence="2 3" key="1">
    <citation type="submission" date="2020-06" db="EMBL/GenBank/DDBJ databases">
        <title>Actinomadura xiongansis sp. nov., isolated from soil of Baiyangdian.</title>
        <authorList>
            <person name="Zhang X."/>
        </authorList>
    </citation>
    <scope>NUCLEOTIDE SEQUENCE [LARGE SCALE GENOMIC DNA]</scope>
    <source>
        <strain evidence="2 3">HBUM206468</strain>
    </source>
</reference>
<name>A0ABR7M1R8_9ACTN</name>
<protein>
    <submittedName>
        <fullName evidence="2">DUF397 domain-containing protein</fullName>
    </submittedName>
</protein>
<dbReference type="InterPro" id="IPR007278">
    <property type="entry name" value="DUF397"/>
</dbReference>
<dbReference type="RefSeq" id="WP_187248100.1">
    <property type="nucleotide sequence ID" value="NZ_JABVEC010000055.1"/>
</dbReference>
<feature type="domain" description="DUF397" evidence="1">
    <location>
        <begin position="10"/>
        <end position="59"/>
    </location>
</feature>
<dbReference type="EMBL" id="JABVEC010000055">
    <property type="protein sequence ID" value="MBC6471062.1"/>
    <property type="molecule type" value="Genomic_DNA"/>
</dbReference>
<proteinExistence type="predicted"/>
<organism evidence="2 3">
    <name type="scientific">Actinomadura alba</name>
    <dbReference type="NCBI Taxonomy" id="406431"/>
    <lineage>
        <taxon>Bacteria</taxon>
        <taxon>Bacillati</taxon>
        <taxon>Actinomycetota</taxon>
        <taxon>Actinomycetes</taxon>
        <taxon>Streptosporangiales</taxon>
        <taxon>Thermomonosporaceae</taxon>
        <taxon>Actinomadura</taxon>
    </lineage>
</organism>
<dbReference type="Proteomes" id="UP000805614">
    <property type="component" value="Unassembled WGS sequence"/>
</dbReference>
<accession>A0ABR7M1R8</accession>
<keyword evidence="3" id="KW-1185">Reference proteome</keyword>
<comment type="caution">
    <text evidence="2">The sequence shown here is derived from an EMBL/GenBank/DDBJ whole genome shotgun (WGS) entry which is preliminary data.</text>
</comment>
<gene>
    <name evidence="2" type="ORF">HKK74_37070</name>
</gene>
<sequence>MFRHGERAHAQWRRSRRSQEQGACVELAELPGVIAVRDSKNPEGPVLVFDADVWRVFHARMVAGGHDL</sequence>